<dbReference type="HAMAP" id="MF_01631">
    <property type="entry name" value="GlmU"/>
    <property type="match status" value="1"/>
</dbReference>
<dbReference type="InterPro" id="IPR050065">
    <property type="entry name" value="GlmU-like"/>
</dbReference>
<keyword evidence="22" id="KW-1185">Reference proteome</keyword>
<feature type="binding site" evidence="18">
    <location>
        <begin position="106"/>
        <end position="108"/>
    </location>
    <ligand>
        <name>UDP-N-acetyl-alpha-D-glucosamine</name>
        <dbReference type="ChEBI" id="CHEBI:57705"/>
    </ligand>
</feature>
<feature type="domain" description="Mannose-1-phosphate guanyltransferase C-terminal" evidence="20">
    <location>
        <begin position="272"/>
        <end position="355"/>
    </location>
</feature>
<evidence type="ECO:0000256" key="14">
    <source>
        <dbReference type="ARBA" id="ARBA00023316"/>
    </source>
</evidence>
<comment type="catalytic activity">
    <reaction evidence="15 18">
        <text>alpha-D-glucosamine 1-phosphate + acetyl-CoA = N-acetyl-alpha-D-glucosamine 1-phosphate + CoA + H(+)</text>
        <dbReference type="Rhea" id="RHEA:13725"/>
        <dbReference type="ChEBI" id="CHEBI:15378"/>
        <dbReference type="ChEBI" id="CHEBI:57287"/>
        <dbReference type="ChEBI" id="CHEBI:57288"/>
        <dbReference type="ChEBI" id="CHEBI:57776"/>
        <dbReference type="ChEBI" id="CHEBI:58516"/>
        <dbReference type="EC" id="2.3.1.157"/>
    </reaction>
</comment>
<dbReference type="InterPro" id="IPR025877">
    <property type="entry name" value="MobA-like_NTP_Trfase"/>
</dbReference>
<evidence type="ECO:0000313" key="21">
    <source>
        <dbReference type="EMBL" id="MBT9431484.1"/>
    </source>
</evidence>
<evidence type="ECO:0000256" key="18">
    <source>
        <dbReference type="HAMAP-Rule" id="MF_01631"/>
    </source>
</evidence>
<dbReference type="CDD" id="cd03353">
    <property type="entry name" value="LbH_GlmU_C"/>
    <property type="match status" value="1"/>
</dbReference>
<name>A0ABS5Y937_9GAMM</name>
<evidence type="ECO:0000256" key="4">
    <source>
        <dbReference type="ARBA" id="ARBA00022490"/>
    </source>
</evidence>
<dbReference type="EMBL" id="JAFJYC010000001">
    <property type="protein sequence ID" value="MBT9431484.1"/>
    <property type="molecule type" value="Genomic_DNA"/>
</dbReference>
<feature type="binding site" evidence="18">
    <location>
        <position position="336"/>
    </location>
    <ligand>
        <name>UDP-N-acetyl-alpha-D-glucosamine</name>
        <dbReference type="ChEBI" id="CHEBI:57705"/>
    </ligand>
</feature>
<evidence type="ECO:0000256" key="12">
    <source>
        <dbReference type="ARBA" id="ARBA00023268"/>
    </source>
</evidence>
<protein>
    <recommendedName>
        <fullName evidence="18">Bifunctional protein GlmU</fullName>
    </recommendedName>
    <domain>
        <recommendedName>
            <fullName evidence="18">UDP-N-acetylglucosamine pyrophosphorylase</fullName>
            <ecNumber evidence="18">2.7.7.23</ecNumber>
        </recommendedName>
        <alternativeName>
            <fullName evidence="18">N-acetylglucosamine-1-phosphate uridyltransferase</fullName>
        </alternativeName>
    </domain>
    <domain>
        <recommendedName>
            <fullName evidence="18">Glucosamine-1-phosphate N-acetyltransferase</fullName>
            <ecNumber evidence="18">2.3.1.157</ecNumber>
        </recommendedName>
    </domain>
</protein>
<keyword evidence="8 18" id="KW-0677">Repeat</keyword>
<dbReference type="PANTHER" id="PTHR43584">
    <property type="entry name" value="NUCLEOTIDYL TRANSFERASE"/>
    <property type="match status" value="1"/>
</dbReference>
<feature type="binding site" evidence="18">
    <location>
        <begin position="11"/>
        <end position="14"/>
    </location>
    <ligand>
        <name>UDP-N-acetyl-alpha-D-glucosamine</name>
        <dbReference type="ChEBI" id="CHEBI:57705"/>
    </ligand>
</feature>
<dbReference type="PANTHER" id="PTHR43584:SF3">
    <property type="entry name" value="BIFUNCTIONAL PROTEIN GLMU"/>
    <property type="match status" value="1"/>
</dbReference>
<evidence type="ECO:0000256" key="7">
    <source>
        <dbReference type="ARBA" id="ARBA00022723"/>
    </source>
</evidence>
<dbReference type="SUPFAM" id="SSF51161">
    <property type="entry name" value="Trimeric LpxA-like enzymes"/>
    <property type="match status" value="1"/>
</dbReference>
<comment type="function">
    <text evidence="17 18">Catalyzes the last two sequential reactions in the de novo biosynthetic pathway for UDP-N-acetylglucosamine (UDP-GlcNAc). The C-terminal domain catalyzes the transfer of acetyl group from acetyl coenzyme A to glucosamine-1-phosphate (GlcN-1-P) to produce N-acetylglucosamine-1-phosphate (GlcNAc-1-P), which is converted into UDP-GlcNAc by the transfer of uridine 5-monophosphate (from uridine 5-triphosphate), a reaction catalyzed by the N-terminal domain.</text>
</comment>
<keyword evidence="13 18" id="KW-0012">Acyltransferase</keyword>
<feature type="binding site" evidence="18">
    <location>
        <position position="383"/>
    </location>
    <ligand>
        <name>acetyl-CoA</name>
        <dbReference type="ChEBI" id="CHEBI:57288"/>
    </ligand>
</feature>
<feature type="binding site" evidence="18">
    <location>
        <position position="172"/>
    </location>
    <ligand>
        <name>UDP-N-acetyl-alpha-D-glucosamine</name>
        <dbReference type="ChEBI" id="CHEBI:57705"/>
    </ligand>
</feature>
<keyword evidence="10 18" id="KW-0133">Cell shape</keyword>
<dbReference type="InterPro" id="IPR038009">
    <property type="entry name" value="GlmU_C_LbH"/>
</dbReference>
<feature type="region of interest" description="Pyrophosphorylase" evidence="18">
    <location>
        <begin position="1"/>
        <end position="232"/>
    </location>
</feature>
<sequence>MSNRALSVVVLAAGKGSRMFSALPKVLHPPLAGKAMVQHVIDAATQLGAARIHLVYGHGGELLRERLARQDAPLNWVLQAEQRGTGHAVQQTLADLRDEEDVLILYGDVPLISPDTLQRLLAARPQGGIGLLTVTLDNPEGYGRIVRINGEVAGIVEQKDASQQQRQIKEINTGILVAGGEDIKRWLGQLTNENAQGEFYLTDIIAMAWHEGRKINAVQPARQTEVEGVNNRLQLARLERLFQREQAERLLLAGVMLSDPDRFDLRGELRHGQDVSIDTNVILEGQVTLGDRVIIGSGCVLKNVVIGDDVIVSPYTVIEDARVAARSTLGPFARLRPGSELEEDAHVGNFVEMKQARLGKGSKAGHLSYLGDAEIGAQVNIGAGTITCNYDGANKHKTHIGDDVFVGSDSQLVAPVTIGRGATIGAGTTVTRDVAEGEMIISRIRQFPLANWTRPVKKK</sequence>
<evidence type="ECO:0000256" key="2">
    <source>
        <dbReference type="ARBA" id="ARBA00007707"/>
    </source>
</evidence>
<evidence type="ECO:0000259" key="19">
    <source>
        <dbReference type="Pfam" id="PF12804"/>
    </source>
</evidence>
<keyword evidence="9 18" id="KW-0460">Magnesium</keyword>
<evidence type="ECO:0000256" key="3">
    <source>
        <dbReference type="ARBA" id="ARBA00007947"/>
    </source>
</evidence>
<dbReference type="Pfam" id="PF00132">
    <property type="entry name" value="Hexapep"/>
    <property type="match status" value="1"/>
</dbReference>
<dbReference type="EC" id="2.3.1.157" evidence="18"/>
<evidence type="ECO:0000256" key="16">
    <source>
        <dbReference type="ARBA" id="ARBA00048493"/>
    </source>
</evidence>
<feature type="domain" description="MobA-like NTP transferase" evidence="19">
    <location>
        <begin position="8"/>
        <end position="130"/>
    </location>
</feature>
<dbReference type="InterPro" id="IPR056729">
    <property type="entry name" value="GMPPB_C"/>
</dbReference>
<comment type="cofactor">
    <cofactor evidence="18">
        <name>Mg(2+)</name>
        <dbReference type="ChEBI" id="CHEBI:18420"/>
    </cofactor>
    <text evidence="18">Binds 1 Mg(2+) ion per subunit.</text>
</comment>
<dbReference type="CDD" id="cd02540">
    <property type="entry name" value="GT2_GlmU_N_bac"/>
    <property type="match status" value="1"/>
</dbReference>
<comment type="caution">
    <text evidence="21">The sequence shown here is derived from an EMBL/GenBank/DDBJ whole genome shotgun (WGS) entry which is preliminary data.</text>
</comment>
<dbReference type="Pfam" id="PF25087">
    <property type="entry name" value="GMPPB_C"/>
    <property type="match status" value="1"/>
</dbReference>
<feature type="region of interest" description="N-acetyltransferase" evidence="18">
    <location>
        <begin position="254"/>
        <end position="459"/>
    </location>
</feature>
<gene>
    <name evidence="18 21" type="primary">glmU</name>
    <name evidence="21" type="ORF">JZM24_03705</name>
</gene>
<keyword evidence="4 18" id="KW-0963">Cytoplasm</keyword>
<comment type="pathway">
    <text evidence="18">Nucleotide-sugar biosynthesis; UDP-N-acetyl-alpha-D-glucosamine biosynthesis; UDP-N-acetyl-alpha-D-glucosamine from N-acetyl-alpha-D-glucosamine 1-phosphate: step 1/1.</text>
</comment>
<dbReference type="InterPro" id="IPR011004">
    <property type="entry name" value="Trimer_LpxA-like_sf"/>
</dbReference>
<dbReference type="InterPro" id="IPR001451">
    <property type="entry name" value="Hexapep"/>
</dbReference>
<feature type="active site" description="Proton acceptor" evidence="18">
    <location>
        <position position="366"/>
    </location>
</feature>
<dbReference type="Proteomes" id="UP000811282">
    <property type="component" value="Unassembled WGS sequence"/>
</dbReference>
<comment type="catalytic activity">
    <reaction evidence="16 18">
        <text>N-acetyl-alpha-D-glucosamine 1-phosphate + UTP + H(+) = UDP-N-acetyl-alpha-D-glucosamine + diphosphate</text>
        <dbReference type="Rhea" id="RHEA:13509"/>
        <dbReference type="ChEBI" id="CHEBI:15378"/>
        <dbReference type="ChEBI" id="CHEBI:33019"/>
        <dbReference type="ChEBI" id="CHEBI:46398"/>
        <dbReference type="ChEBI" id="CHEBI:57705"/>
        <dbReference type="ChEBI" id="CHEBI:57776"/>
        <dbReference type="EC" id="2.7.7.23"/>
    </reaction>
</comment>
<feature type="binding site" evidence="18">
    <location>
        <position position="354"/>
    </location>
    <ligand>
        <name>UDP-N-acetyl-alpha-D-glucosamine</name>
        <dbReference type="ChEBI" id="CHEBI:57705"/>
    </ligand>
</feature>
<dbReference type="InterPro" id="IPR018357">
    <property type="entry name" value="Hexapep_transf_CS"/>
</dbReference>
<comment type="subunit">
    <text evidence="18">Homotrimer.</text>
</comment>
<keyword evidence="5 18" id="KW-0808">Transferase</keyword>
<dbReference type="Gene3D" id="2.160.10.10">
    <property type="entry name" value="Hexapeptide repeat proteins"/>
    <property type="match status" value="1"/>
</dbReference>
<feature type="binding site" evidence="18">
    <location>
        <position position="443"/>
    </location>
    <ligand>
        <name>acetyl-CoA</name>
        <dbReference type="ChEBI" id="CHEBI:57288"/>
    </ligand>
</feature>
<feature type="binding site" evidence="18">
    <location>
        <begin position="84"/>
        <end position="85"/>
    </location>
    <ligand>
        <name>UDP-N-acetyl-alpha-D-glucosamine</name>
        <dbReference type="ChEBI" id="CHEBI:57705"/>
    </ligand>
</feature>
<proteinExistence type="inferred from homology"/>
<dbReference type="EC" id="2.7.7.23" evidence="18"/>
<feature type="binding site" evidence="18">
    <location>
        <position position="25"/>
    </location>
    <ligand>
        <name>UDP-N-acetyl-alpha-D-glucosamine</name>
        <dbReference type="ChEBI" id="CHEBI:57705"/>
    </ligand>
</feature>
<feature type="binding site" evidence="18">
    <location>
        <position position="157"/>
    </location>
    <ligand>
        <name>UDP-N-acetyl-alpha-D-glucosamine</name>
        <dbReference type="ChEBI" id="CHEBI:57705"/>
    </ligand>
</feature>
<dbReference type="NCBIfam" id="NF006986">
    <property type="entry name" value="PRK09451.1"/>
    <property type="match status" value="1"/>
</dbReference>
<evidence type="ECO:0000256" key="9">
    <source>
        <dbReference type="ARBA" id="ARBA00022842"/>
    </source>
</evidence>
<evidence type="ECO:0000256" key="15">
    <source>
        <dbReference type="ARBA" id="ARBA00048247"/>
    </source>
</evidence>
<feature type="binding site" evidence="18">
    <location>
        <position position="230"/>
    </location>
    <ligand>
        <name>Mg(2+)</name>
        <dbReference type="ChEBI" id="CHEBI:18420"/>
    </ligand>
</feature>
<feature type="binding site" evidence="18">
    <location>
        <position position="230"/>
    </location>
    <ligand>
        <name>UDP-N-acetyl-alpha-D-glucosamine</name>
        <dbReference type="ChEBI" id="CHEBI:57705"/>
    </ligand>
</feature>
<dbReference type="NCBIfam" id="TIGR01173">
    <property type="entry name" value="glmU"/>
    <property type="match status" value="1"/>
</dbReference>
<keyword evidence="14 18" id="KW-0961">Cell wall biogenesis/degradation</keyword>
<evidence type="ECO:0000256" key="8">
    <source>
        <dbReference type="ARBA" id="ARBA00022737"/>
    </source>
</evidence>
<feature type="binding site" evidence="18">
    <location>
        <begin position="389"/>
        <end position="390"/>
    </location>
    <ligand>
        <name>acetyl-CoA</name>
        <dbReference type="ChEBI" id="CHEBI:57288"/>
    </ligand>
</feature>
<evidence type="ECO:0000256" key="17">
    <source>
        <dbReference type="ARBA" id="ARBA00049628"/>
    </source>
</evidence>
<feature type="binding site" evidence="18">
    <location>
        <position position="108"/>
    </location>
    <ligand>
        <name>Mg(2+)</name>
        <dbReference type="ChEBI" id="CHEBI:18420"/>
    </ligand>
</feature>
<dbReference type="SUPFAM" id="SSF53448">
    <property type="entry name" value="Nucleotide-diphospho-sugar transferases"/>
    <property type="match status" value="1"/>
</dbReference>
<accession>A0ABS5Y937</accession>
<keyword evidence="12 18" id="KW-0511">Multifunctional enzyme</keyword>
<evidence type="ECO:0000256" key="10">
    <source>
        <dbReference type="ARBA" id="ARBA00022960"/>
    </source>
</evidence>
<comment type="subcellular location">
    <subcellularLocation>
        <location evidence="1 18">Cytoplasm</location>
    </subcellularLocation>
</comment>
<keyword evidence="6 18" id="KW-0548">Nucleotidyltransferase</keyword>
<comment type="pathway">
    <text evidence="18">Bacterial outer membrane biogenesis; LPS lipid A biosynthesis.</text>
</comment>
<comment type="similarity">
    <text evidence="3 18">In the N-terminal section; belongs to the N-acetylglucosamine-1-phosphate uridyltransferase family.</text>
</comment>
<evidence type="ECO:0000313" key="22">
    <source>
        <dbReference type="Proteomes" id="UP000811282"/>
    </source>
</evidence>
<feature type="binding site" evidence="18">
    <location>
        <position position="408"/>
    </location>
    <ligand>
        <name>acetyl-CoA</name>
        <dbReference type="ChEBI" id="CHEBI:57288"/>
    </ligand>
</feature>
<evidence type="ECO:0000256" key="5">
    <source>
        <dbReference type="ARBA" id="ARBA00022679"/>
    </source>
</evidence>
<feature type="binding site" evidence="18">
    <location>
        <position position="79"/>
    </location>
    <ligand>
        <name>UDP-N-acetyl-alpha-D-glucosamine</name>
        <dbReference type="ChEBI" id="CHEBI:57705"/>
    </ligand>
</feature>
<dbReference type="Gene3D" id="3.90.550.10">
    <property type="entry name" value="Spore Coat Polysaccharide Biosynthesis Protein SpsA, Chain A"/>
    <property type="match status" value="1"/>
</dbReference>
<keyword evidence="7 18" id="KW-0479">Metal-binding</keyword>
<dbReference type="InterPro" id="IPR029044">
    <property type="entry name" value="Nucleotide-diphossugar_trans"/>
</dbReference>
<reference evidence="21 22" key="1">
    <citation type="journal article" date="2021" name="Genome Biol. Evol.">
        <title>The evolution of interdependence in a four-way mealybug symbiosis.</title>
        <authorList>
            <person name="Garber A.I."/>
            <person name="Kupper M."/>
            <person name="Laetsch D.R."/>
            <person name="Weldon S.R."/>
            <person name="Ladinsky M.S."/>
            <person name="Bjorkman P.J."/>
            <person name="McCutcheon J.P."/>
        </authorList>
    </citation>
    <scope>NUCLEOTIDE SEQUENCE [LARGE SCALE GENOMIC DNA]</scope>
    <source>
        <strain evidence="21">SOD</strain>
    </source>
</reference>
<keyword evidence="11 18" id="KW-0573">Peptidoglycan synthesis</keyword>
<comment type="pathway">
    <text evidence="18">Nucleotide-sugar biosynthesis; UDP-N-acetyl-alpha-D-glucosamine biosynthesis; N-acetyl-alpha-D-glucosamine 1-phosphate from alpha-D-glucosamine 6-phosphate (route II): step 2/2.</text>
</comment>
<feature type="binding site" evidence="18">
    <location>
        <position position="369"/>
    </location>
    <ligand>
        <name>UDP-N-acetyl-alpha-D-glucosamine</name>
        <dbReference type="ChEBI" id="CHEBI:57705"/>
    </ligand>
</feature>
<feature type="binding site" evidence="18">
    <location>
        <position position="380"/>
    </location>
    <ligand>
        <name>UDP-N-acetyl-alpha-D-glucosamine</name>
        <dbReference type="ChEBI" id="CHEBI:57705"/>
    </ligand>
</feature>
<organism evidence="21 22">
    <name type="scientific">Candidatus Sodalis endolongispinus</name>
    <dbReference type="NCBI Taxonomy" id="2812662"/>
    <lineage>
        <taxon>Bacteria</taxon>
        <taxon>Pseudomonadati</taxon>
        <taxon>Pseudomonadota</taxon>
        <taxon>Gammaproteobacteria</taxon>
        <taxon>Enterobacterales</taxon>
        <taxon>Bruguierivoracaceae</taxon>
        <taxon>Sodalis</taxon>
    </lineage>
</organism>
<dbReference type="RefSeq" id="WP_215668602.1">
    <property type="nucleotide sequence ID" value="NZ_JAFJYC010000001.1"/>
</dbReference>
<evidence type="ECO:0000256" key="6">
    <source>
        <dbReference type="ARBA" id="ARBA00022695"/>
    </source>
</evidence>
<dbReference type="Pfam" id="PF12804">
    <property type="entry name" value="NTP_transf_3"/>
    <property type="match status" value="1"/>
</dbReference>
<evidence type="ECO:0000256" key="13">
    <source>
        <dbReference type="ARBA" id="ARBA00023315"/>
    </source>
</evidence>
<evidence type="ECO:0000256" key="11">
    <source>
        <dbReference type="ARBA" id="ARBA00022984"/>
    </source>
</evidence>
<feature type="region of interest" description="Linker" evidence="18">
    <location>
        <begin position="233"/>
        <end position="253"/>
    </location>
</feature>
<feature type="binding site" evidence="18">
    <location>
        <position position="426"/>
    </location>
    <ligand>
        <name>acetyl-CoA</name>
        <dbReference type="ChEBI" id="CHEBI:57288"/>
    </ligand>
</feature>
<dbReference type="InterPro" id="IPR005882">
    <property type="entry name" value="Bifunctional_GlmU"/>
</dbReference>
<evidence type="ECO:0000259" key="20">
    <source>
        <dbReference type="Pfam" id="PF25087"/>
    </source>
</evidence>
<dbReference type="PROSITE" id="PS00101">
    <property type="entry name" value="HEXAPEP_TRANSFERASES"/>
    <property type="match status" value="1"/>
</dbReference>
<evidence type="ECO:0000256" key="1">
    <source>
        <dbReference type="ARBA" id="ARBA00004496"/>
    </source>
</evidence>
<feature type="binding site" evidence="18">
    <location>
        <position position="143"/>
    </location>
    <ligand>
        <name>UDP-N-acetyl-alpha-D-glucosamine</name>
        <dbReference type="ChEBI" id="CHEBI:57705"/>
    </ligand>
</feature>
<comment type="similarity">
    <text evidence="2 18">In the C-terminal section; belongs to the transferase hexapeptide repeat family.</text>
</comment>